<dbReference type="SUPFAM" id="SSF46785">
    <property type="entry name" value="Winged helix' DNA-binding domain"/>
    <property type="match status" value="1"/>
</dbReference>
<dbReference type="EMBL" id="KZ613948">
    <property type="protein sequence ID" value="PMD38351.1"/>
    <property type="molecule type" value="Genomic_DNA"/>
</dbReference>
<keyword evidence="1" id="KW-0805">Transcription regulation</keyword>
<keyword evidence="2 5" id="KW-0238">DNA-binding</keyword>
<evidence type="ECO:0000256" key="6">
    <source>
        <dbReference type="SAM" id="MobiDB-lite"/>
    </source>
</evidence>
<dbReference type="SMART" id="SM00339">
    <property type="entry name" value="FH"/>
    <property type="match status" value="1"/>
</dbReference>
<dbReference type="AlphaFoldDB" id="A0A2J6RIM3"/>
<evidence type="ECO:0000256" key="1">
    <source>
        <dbReference type="ARBA" id="ARBA00023015"/>
    </source>
</evidence>
<feature type="region of interest" description="Disordered" evidence="6">
    <location>
        <begin position="334"/>
        <end position="419"/>
    </location>
</feature>
<comment type="subcellular location">
    <subcellularLocation>
        <location evidence="5">Nucleus</location>
    </subcellularLocation>
</comment>
<keyword evidence="4 5" id="KW-0539">Nucleus</keyword>
<accession>A0A2J6RIM3</accession>
<dbReference type="CDD" id="cd20032">
    <property type="entry name" value="FH_FOXO"/>
    <property type="match status" value="1"/>
</dbReference>
<dbReference type="STRING" id="1149755.A0A2J6RIM3"/>
<evidence type="ECO:0000313" key="9">
    <source>
        <dbReference type="Proteomes" id="UP000235786"/>
    </source>
</evidence>
<dbReference type="InterPro" id="IPR045912">
    <property type="entry name" value="FOXJ2/3-like"/>
</dbReference>
<feature type="DNA-binding region" description="Fork-head" evidence="5">
    <location>
        <begin position="245"/>
        <end position="337"/>
    </location>
</feature>
<proteinExistence type="predicted"/>
<evidence type="ECO:0000259" key="7">
    <source>
        <dbReference type="PROSITE" id="PS50039"/>
    </source>
</evidence>
<dbReference type="InterPro" id="IPR036390">
    <property type="entry name" value="WH_DNA-bd_sf"/>
</dbReference>
<keyword evidence="9" id="KW-1185">Reference proteome</keyword>
<feature type="region of interest" description="Disordered" evidence="6">
    <location>
        <begin position="184"/>
        <end position="203"/>
    </location>
</feature>
<dbReference type="Gene3D" id="1.10.10.10">
    <property type="entry name" value="Winged helix-like DNA-binding domain superfamily/Winged helix DNA-binding domain"/>
    <property type="match status" value="1"/>
</dbReference>
<dbReference type="FunFam" id="1.10.10.10:FF:000522">
    <property type="entry name" value="Forkhead domain protein"/>
    <property type="match status" value="1"/>
</dbReference>
<dbReference type="PROSITE" id="PS50039">
    <property type="entry name" value="FORK_HEAD_3"/>
    <property type="match status" value="1"/>
</dbReference>
<evidence type="ECO:0000256" key="4">
    <source>
        <dbReference type="ARBA" id="ARBA00023242"/>
    </source>
</evidence>
<sequence length="476" mass="53525">MNPGPYHHRPQDHGLPMNFQYSEIPDSLQSSHRLLSFDGLPRTQSDQSFMSPHPAPATNLFPANYSLTSPMSVSSAPLPWGDPNQMSCNYDDMNTNSCFYEYSPNITSNTPEGLFIRGVNIDKTPRCMPDDFGVHSDQNLGLDEGYEPTSFYTVNPPCKPGAQMFSSTGSSTAFNTMEHSQGFDRLSLSTSPHGPMDRDVLGSSMLFDKPSPFRLPSSETSDDGGHSSREMTVIEGEDRAIDEPYAKLIYRALMSKPNHSMVLQEIYQWFRENTVKGSSDTKGWMNSIRHNLSMNAAFKKTERKVPGDETKKSTEWVLEEFAIKDGVQSTTRYRKGTNAKKFMKADPPATTRQHAGRRGGIVSQRDNRHLRDRLKDRLGSRRPTPCVGMPHNPQYQRGSQTSPQRHRSPLTPPHPEPVFSASPYFFPKPEQFEVPFEEMIGGLEDVQGVYIDDGPLFSNDPEAHFHSGHPMSNHPY</sequence>
<organism evidence="8 9">
    <name type="scientific">Hyaloscypha variabilis (strain UAMH 11265 / GT02V1 / F)</name>
    <name type="common">Meliniomyces variabilis</name>
    <dbReference type="NCBI Taxonomy" id="1149755"/>
    <lineage>
        <taxon>Eukaryota</taxon>
        <taxon>Fungi</taxon>
        <taxon>Dikarya</taxon>
        <taxon>Ascomycota</taxon>
        <taxon>Pezizomycotina</taxon>
        <taxon>Leotiomycetes</taxon>
        <taxon>Helotiales</taxon>
        <taxon>Hyaloscyphaceae</taxon>
        <taxon>Hyaloscypha</taxon>
        <taxon>Hyaloscypha variabilis</taxon>
    </lineage>
</organism>
<reference evidence="8 9" key="1">
    <citation type="submission" date="2016-04" db="EMBL/GenBank/DDBJ databases">
        <title>A degradative enzymes factory behind the ericoid mycorrhizal symbiosis.</title>
        <authorList>
            <consortium name="DOE Joint Genome Institute"/>
            <person name="Martino E."/>
            <person name="Morin E."/>
            <person name="Grelet G."/>
            <person name="Kuo A."/>
            <person name="Kohler A."/>
            <person name="Daghino S."/>
            <person name="Barry K."/>
            <person name="Choi C."/>
            <person name="Cichocki N."/>
            <person name="Clum A."/>
            <person name="Copeland A."/>
            <person name="Hainaut M."/>
            <person name="Haridas S."/>
            <person name="Labutti K."/>
            <person name="Lindquist E."/>
            <person name="Lipzen A."/>
            <person name="Khouja H.-R."/>
            <person name="Murat C."/>
            <person name="Ohm R."/>
            <person name="Olson A."/>
            <person name="Spatafora J."/>
            <person name="Veneault-Fourrey C."/>
            <person name="Henrissat B."/>
            <person name="Grigoriev I."/>
            <person name="Martin F."/>
            <person name="Perotto S."/>
        </authorList>
    </citation>
    <scope>NUCLEOTIDE SEQUENCE [LARGE SCALE GENOMIC DNA]</scope>
    <source>
        <strain evidence="8 9">F</strain>
    </source>
</reference>
<evidence type="ECO:0000256" key="2">
    <source>
        <dbReference type="ARBA" id="ARBA00023125"/>
    </source>
</evidence>
<dbReference type="OrthoDB" id="5954824at2759"/>
<dbReference type="GO" id="GO:0000978">
    <property type="term" value="F:RNA polymerase II cis-regulatory region sequence-specific DNA binding"/>
    <property type="evidence" value="ECO:0007669"/>
    <property type="project" value="TreeGrafter"/>
</dbReference>
<evidence type="ECO:0000256" key="5">
    <source>
        <dbReference type="PROSITE-ProRule" id="PRU00089"/>
    </source>
</evidence>
<evidence type="ECO:0000313" key="8">
    <source>
        <dbReference type="EMBL" id="PMD38351.1"/>
    </source>
</evidence>
<dbReference type="InterPro" id="IPR001766">
    <property type="entry name" value="Fork_head_dom"/>
</dbReference>
<gene>
    <name evidence="8" type="ORF">L207DRAFT_492127</name>
</gene>
<dbReference type="PANTHER" id="PTHR46078">
    <property type="entry name" value="FORKHEAD BOX PROTEIN J2 FAMILY MEMBER"/>
    <property type="match status" value="1"/>
</dbReference>
<feature type="compositionally biased region" description="Polar residues" evidence="6">
    <location>
        <begin position="393"/>
        <end position="403"/>
    </location>
</feature>
<protein>
    <recommendedName>
        <fullName evidence="7">Fork-head domain-containing protein</fullName>
    </recommendedName>
</protein>
<dbReference type="GO" id="GO:0000981">
    <property type="term" value="F:DNA-binding transcription factor activity, RNA polymerase II-specific"/>
    <property type="evidence" value="ECO:0007669"/>
    <property type="project" value="TreeGrafter"/>
</dbReference>
<feature type="compositionally biased region" description="Basic and acidic residues" evidence="6">
    <location>
        <begin position="365"/>
        <end position="379"/>
    </location>
</feature>
<dbReference type="Proteomes" id="UP000235786">
    <property type="component" value="Unassembled WGS sequence"/>
</dbReference>
<name>A0A2J6RIM3_HYAVF</name>
<feature type="domain" description="Fork-head" evidence="7">
    <location>
        <begin position="245"/>
        <end position="337"/>
    </location>
</feature>
<evidence type="ECO:0000256" key="3">
    <source>
        <dbReference type="ARBA" id="ARBA00023163"/>
    </source>
</evidence>
<dbReference type="Pfam" id="PF00250">
    <property type="entry name" value="Forkhead"/>
    <property type="match status" value="1"/>
</dbReference>
<dbReference type="InterPro" id="IPR036388">
    <property type="entry name" value="WH-like_DNA-bd_sf"/>
</dbReference>
<keyword evidence="3" id="KW-0804">Transcription</keyword>
<dbReference type="PANTHER" id="PTHR46078:SF2">
    <property type="entry name" value="FORK-HEAD DOMAIN-CONTAINING PROTEIN"/>
    <property type="match status" value="1"/>
</dbReference>
<dbReference type="GO" id="GO:0005634">
    <property type="term" value="C:nucleus"/>
    <property type="evidence" value="ECO:0007669"/>
    <property type="project" value="UniProtKB-SubCell"/>
</dbReference>